<sequence length="303" mass="31530">MALALLLTADAARALRDSSVSQQTGSTDTSQEEVGVVKADTKTSTTTMNTDSWATTPASSSLDSEKTVSFNSIHAVATTAPPVVTSSDASQDVGQTTGYREIDARKTEAPKDSSSSGDNDVNVGDSNQHETISDEDDEDEDSTDKDNLRNDVTTPKVTPKPTTKAPKPMSTPKPALTPTPAPTPAPTPPPTSFTKLVENPPKPGSVEAPPKQGSYSGSSGSWSTGQRVTGQSYETSSGNSTAEALEKSTTASASLTSSRSLDNSLMVFIIGGVAAVGALVVVVSRKVIKETGDDEHLERSSFY</sequence>
<feature type="compositionally biased region" description="Polar residues" evidence="1">
    <location>
        <begin position="226"/>
        <end position="239"/>
    </location>
</feature>
<feature type="compositionally biased region" description="Low complexity" evidence="1">
    <location>
        <begin position="42"/>
        <end position="56"/>
    </location>
</feature>
<gene>
    <name evidence="3" type="ORF">PHYBOEH_004452</name>
</gene>
<evidence type="ECO:0000313" key="4">
    <source>
        <dbReference type="Proteomes" id="UP000693981"/>
    </source>
</evidence>
<evidence type="ECO:0000313" key="3">
    <source>
        <dbReference type="EMBL" id="KAG7394931.1"/>
    </source>
</evidence>
<comment type="caution">
    <text evidence="3">The sequence shown here is derived from an EMBL/GenBank/DDBJ whole genome shotgun (WGS) entry which is preliminary data.</text>
</comment>
<feature type="region of interest" description="Disordered" evidence="1">
    <location>
        <begin position="15"/>
        <end position="65"/>
    </location>
</feature>
<feature type="compositionally biased region" description="Pro residues" evidence="1">
    <location>
        <begin position="169"/>
        <end position="191"/>
    </location>
</feature>
<feature type="compositionally biased region" description="Low complexity" evidence="1">
    <location>
        <begin position="112"/>
        <end position="126"/>
    </location>
</feature>
<accession>A0A8T1WP03</accession>
<organism evidence="3 4">
    <name type="scientific">Phytophthora boehmeriae</name>
    <dbReference type="NCBI Taxonomy" id="109152"/>
    <lineage>
        <taxon>Eukaryota</taxon>
        <taxon>Sar</taxon>
        <taxon>Stramenopiles</taxon>
        <taxon>Oomycota</taxon>
        <taxon>Peronosporomycetes</taxon>
        <taxon>Peronosporales</taxon>
        <taxon>Peronosporaceae</taxon>
        <taxon>Phytophthora</taxon>
    </lineage>
</organism>
<feature type="compositionally biased region" description="Low complexity" evidence="1">
    <location>
        <begin position="240"/>
        <end position="257"/>
    </location>
</feature>
<evidence type="ECO:0000256" key="1">
    <source>
        <dbReference type="SAM" id="MobiDB-lite"/>
    </source>
</evidence>
<reference evidence="3" key="1">
    <citation type="submission" date="2021-02" db="EMBL/GenBank/DDBJ databases">
        <authorList>
            <person name="Palmer J.M."/>
        </authorList>
    </citation>
    <scope>NUCLEOTIDE SEQUENCE</scope>
    <source>
        <strain evidence="3">SCRP23</strain>
    </source>
</reference>
<keyword evidence="2" id="KW-0812">Transmembrane</keyword>
<proteinExistence type="predicted"/>
<protein>
    <submittedName>
        <fullName evidence="3">Uncharacterized protein</fullName>
    </submittedName>
</protein>
<keyword evidence="2" id="KW-1133">Transmembrane helix</keyword>
<keyword evidence="2" id="KW-0472">Membrane</keyword>
<dbReference type="Proteomes" id="UP000693981">
    <property type="component" value="Unassembled WGS sequence"/>
</dbReference>
<dbReference type="EMBL" id="JAGDFL010000235">
    <property type="protein sequence ID" value="KAG7394931.1"/>
    <property type="molecule type" value="Genomic_DNA"/>
</dbReference>
<feature type="compositionally biased region" description="Basic and acidic residues" evidence="1">
    <location>
        <begin position="100"/>
        <end position="111"/>
    </location>
</feature>
<keyword evidence="4" id="KW-1185">Reference proteome</keyword>
<feature type="region of interest" description="Disordered" evidence="1">
    <location>
        <begin position="77"/>
        <end position="257"/>
    </location>
</feature>
<feature type="transmembrane region" description="Helical" evidence="2">
    <location>
        <begin position="265"/>
        <end position="283"/>
    </location>
</feature>
<name>A0A8T1WP03_9STRA</name>
<feature type="compositionally biased region" description="Polar residues" evidence="1">
    <location>
        <begin position="18"/>
        <end position="29"/>
    </location>
</feature>
<dbReference type="AlphaFoldDB" id="A0A8T1WP03"/>
<feature type="compositionally biased region" description="Low complexity" evidence="1">
    <location>
        <begin position="213"/>
        <end position="225"/>
    </location>
</feature>
<feature type="compositionally biased region" description="Polar residues" evidence="1">
    <location>
        <begin position="84"/>
        <end position="98"/>
    </location>
</feature>
<feature type="compositionally biased region" description="Acidic residues" evidence="1">
    <location>
        <begin position="133"/>
        <end position="143"/>
    </location>
</feature>
<evidence type="ECO:0000256" key="2">
    <source>
        <dbReference type="SAM" id="Phobius"/>
    </source>
</evidence>
<feature type="compositionally biased region" description="Low complexity" evidence="1">
    <location>
        <begin position="153"/>
        <end position="168"/>
    </location>
</feature>